<dbReference type="AlphaFoldDB" id="A0A923IAL9"/>
<evidence type="ECO:0008006" key="3">
    <source>
        <dbReference type="Google" id="ProtNLM"/>
    </source>
</evidence>
<reference evidence="1" key="1">
    <citation type="submission" date="2020-08" db="EMBL/GenBank/DDBJ databases">
        <title>Genome public.</title>
        <authorList>
            <person name="Liu C."/>
            <person name="Sun Q."/>
        </authorList>
    </citation>
    <scope>NUCLEOTIDE SEQUENCE</scope>
    <source>
        <strain evidence="1">BX8</strain>
    </source>
</reference>
<dbReference type="Proteomes" id="UP000659630">
    <property type="component" value="Unassembled WGS sequence"/>
</dbReference>
<evidence type="ECO:0000313" key="2">
    <source>
        <dbReference type="Proteomes" id="UP000659630"/>
    </source>
</evidence>
<comment type="caution">
    <text evidence="1">The sequence shown here is derived from an EMBL/GenBank/DDBJ whole genome shotgun (WGS) entry which is preliminary data.</text>
</comment>
<sequence>MPDAVKMHNIDVAEFTEIINSCQGDVYMVTPDGDRLNLKSKLCQLIGFTRLIEGGTLAEAELVCEDPADESKLFRFNLYGKDKKEK</sequence>
<protein>
    <recommendedName>
        <fullName evidence="3">Polya polymerase</fullName>
    </recommendedName>
</protein>
<gene>
    <name evidence="1" type="ORF">H8S23_10405</name>
</gene>
<keyword evidence="2" id="KW-1185">Reference proteome</keyword>
<organism evidence="1 2">
    <name type="scientific">Anaerofilum hominis</name>
    <dbReference type="NCBI Taxonomy" id="2763016"/>
    <lineage>
        <taxon>Bacteria</taxon>
        <taxon>Bacillati</taxon>
        <taxon>Bacillota</taxon>
        <taxon>Clostridia</taxon>
        <taxon>Eubacteriales</taxon>
        <taxon>Oscillospiraceae</taxon>
        <taxon>Anaerofilum</taxon>
    </lineage>
</organism>
<name>A0A923IAL9_9FIRM</name>
<accession>A0A923IAL9</accession>
<proteinExistence type="predicted"/>
<dbReference type="EMBL" id="JACONZ010000003">
    <property type="protein sequence ID" value="MBC5581921.1"/>
    <property type="molecule type" value="Genomic_DNA"/>
</dbReference>
<evidence type="ECO:0000313" key="1">
    <source>
        <dbReference type="EMBL" id="MBC5581921.1"/>
    </source>
</evidence>